<feature type="region of interest" description="Disordered" evidence="1">
    <location>
        <begin position="34"/>
        <end position="105"/>
    </location>
</feature>
<evidence type="ECO:0000256" key="2">
    <source>
        <dbReference type="SAM" id="Phobius"/>
    </source>
</evidence>
<protein>
    <submittedName>
        <fullName evidence="3">Uncharacterized protein</fullName>
    </submittedName>
</protein>
<accession>A0A9D1L3G6</accession>
<keyword evidence="2" id="KW-1133">Transmembrane helix</keyword>
<keyword evidence="2" id="KW-0472">Membrane</keyword>
<name>A0A9D1L3G6_9BACT</name>
<feature type="compositionally biased region" description="Basic residues" evidence="1">
    <location>
        <begin position="178"/>
        <end position="188"/>
    </location>
</feature>
<keyword evidence="2" id="KW-0812">Transmembrane</keyword>
<feature type="compositionally biased region" description="Basic and acidic residues" evidence="1">
    <location>
        <begin position="49"/>
        <end position="61"/>
    </location>
</feature>
<dbReference type="Proteomes" id="UP000824087">
    <property type="component" value="Unassembled WGS sequence"/>
</dbReference>
<evidence type="ECO:0000313" key="3">
    <source>
        <dbReference type="EMBL" id="HIU22700.1"/>
    </source>
</evidence>
<feature type="region of interest" description="Disordered" evidence="1">
    <location>
        <begin position="158"/>
        <end position="207"/>
    </location>
</feature>
<reference evidence="3" key="2">
    <citation type="journal article" date="2021" name="PeerJ">
        <title>Extensive microbial diversity within the chicken gut microbiome revealed by metagenomics and culture.</title>
        <authorList>
            <person name="Gilroy R."/>
            <person name="Ravi A."/>
            <person name="Getino M."/>
            <person name="Pursley I."/>
            <person name="Horton D.L."/>
            <person name="Alikhan N.F."/>
            <person name="Baker D."/>
            <person name="Gharbi K."/>
            <person name="Hall N."/>
            <person name="Watson M."/>
            <person name="Adriaenssens E.M."/>
            <person name="Foster-Nyarko E."/>
            <person name="Jarju S."/>
            <person name="Secka A."/>
            <person name="Antonio M."/>
            <person name="Oren A."/>
            <person name="Chaudhuri R.R."/>
            <person name="La Ragione R."/>
            <person name="Hildebrand F."/>
            <person name="Pallen M.J."/>
        </authorList>
    </citation>
    <scope>NUCLEOTIDE SEQUENCE</scope>
    <source>
        <strain evidence="3">CHK197-8231</strain>
    </source>
</reference>
<dbReference type="AlphaFoldDB" id="A0A9D1L3G6"/>
<sequence>MDFVIENYIWFLIIGVVLVMALIGYIAEKTDFVKEKEPKEKKQKKSKKNVKEVAEETKEEPQLEQSEVAPQPEVPQSTTGTAMDWELPSTVGEVSSSSVDDISNIPVDVMNDMSTSTVEPEEMSSLPEANLEINNDSEEEVVDLSDVTTQLEPQLAEAKFQIAPEPEEITPIDEKKTSAKQKKGKKKKETKETSVDDNSSLDDIWKF</sequence>
<evidence type="ECO:0000256" key="1">
    <source>
        <dbReference type="SAM" id="MobiDB-lite"/>
    </source>
</evidence>
<feature type="compositionally biased region" description="Low complexity" evidence="1">
    <location>
        <begin position="89"/>
        <end position="105"/>
    </location>
</feature>
<gene>
    <name evidence="3" type="ORF">IAD49_03865</name>
</gene>
<feature type="transmembrane region" description="Helical" evidence="2">
    <location>
        <begin position="7"/>
        <end position="27"/>
    </location>
</feature>
<organism evidence="3 4">
    <name type="scientific">Candidatus Fimihabitans intestinipullorum</name>
    <dbReference type="NCBI Taxonomy" id="2840820"/>
    <lineage>
        <taxon>Bacteria</taxon>
        <taxon>Bacillati</taxon>
        <taxon>Mycoplasmatota</taxon>
        <taxon>Mycoplasmatota incertae sedis</taxon>
        <taxon>Candidatus Fimihabitans</taxon>
    </lineage>
</organism>
<evidence type="ECO:0000313" key="4">
    <source>
        <dbReference type="Proteomes" id="UP000824087"/>
    </source>
</evidence>
<reference evidence="3" key="1">
    <citation type="submission" date="2020-10" db="EMBL/GenBank/DDBJ databases">
        <authorList>
            <person name="Gilroy R."/>
        </authorList>
    </citation>
    <scope>NUCLEOTIDE SEQUENCE</scope>
    <source>
        <strain evidence="3">CHK197-8231</strain>
    </source>
</reference>
<comment type="caution">
    <text evidence="3">The sequence shown here is derived from an EMBL/GenBank/DDBJ whole genome shotgun (WGS) entry which is preliminary data.</text>
</comment>
<dbReference type="EMBL" id="DVML01000022">
    <property type="protein sequence ID" value="HIU22700.1"/>
    <property type="molecule type" value="Genomic_DNA"/>
</dbReference>
<proteinExistence type="predicted"/>